<sequence length="60" mass="6430">MSDQSVPAKHFGFGKQLHGDIRSASILEPAGAKVSDLIVTGRSIVHFITQGMTDVLPVIR</sequence>
<gene>
    <name evidence="1" type="ORF">BV494_08615</name>
</gene>
<evidence type="ECO:0000313" key="2">
    <source>
        <dbReference type="Proteomes" id="UP000239197"/>
    </source>
</evidence>
<protein>
    <submittedName>
        <fullName evidence="1">Uncharacterized protein</fullName>
    </submittedName>
</protein>
<organism evidence="1 2">
    <name type="scientific">Rahnella sikkimica</name>
    <dbReference type="NCBI Taxonomy" id="1805933"/>
    <lineage>
        <taxon>Bacteria</taxon>
        <taxon>Pseudomonadati</taxon>
        <taxon>Pseudomonadota</taxon>
        <taxon>Gammaproteobacteria</taxon>
        <taxon>Enterobacterales</taxon>
        <taxon>Yersiniaceae</taxon>
        <taxon>Rahnella</taxon>
    </lineage>
</organism>
<accession>A0A2L1UPY6</accession>
<keyword evidence="2" id="KW-1185">Reference proteome</keyword>
<dbReference type="Proteomes" id="UP000239197">
    <property type="component" value="Chromosome"/>
</dbReference>
<dbReference type="AlphaFoldDB" id="A0A2L1UPY6"/>
<proteinExistence type="predicted"/>
<dbReference type="EMBL" id="CP019062">
    <property type="protein sequence ID" value="AVF34995.1"/>
    <property type="molecule type" value="Genomic_DNA"/>
</dbReference>
<name>A0A2L1UPY6_9GAMM</name>
<dbReference type="KEGG" id="rox:BV494_08615"/>
<evidence type="ECO:0000313" key="1">
    <source>
        <dbReference type="EMBL" id="AVF34995.1"/>
    </source>
</evidence>
<reference evidence="2" key="1">
    <citation type="submission" date="2017-01" db="EMBL/GenBank/DDBJ databases">
        <title>Genome sequence of Rouxiella sp. ERMR1:05.</title>
        <authorList>
            <person name="Kumar R."/>
            <person name="Singh D."/>
            <person name="Kumar S."/>
        </authorList>
    </citation>
    <scope>NUCLEOTIDE SEQUENCE [LARGE SCALE GENOMIC DNA]</scope>
    <source>
        <strain evidence="2">ERMR1:05</strain>
    </source>
</reference>